<dbReference type="Proteomes" id="UP001565471">
    <property type="component" value="Unassembled WGS sequence"/>
</dbReference>
<accession>A0ABV4FH65</accession>
<proteinExistence type="predicted"/>
<protein>
    <submittedName>
        <fullName evidence="1">Uncharacterized protein</fullName>
    </submittedName>
</protein>
<keyword evidence="2" id="KW-1185">Reference proteome</keyword>
<dbReference type="EMBL" id="JBGBZA010000002">
    <property type="protein sequence ID" value="MEY9322835.1"/>
    <property type="molecule type" value="Genomic_DNA"/>
</dbReference>
<name>A0ABV4FH65_BRAEL</name>
<sequence>MTPFNEDPATLAACGAPKSDLRLAGTSIVSDYAPLIRNLQVRRLARCYALSFEMAARIVPFVFGEVVR</sequence>
<evidence type="ECO:0000313" key="2">
    <source>
        <dbReference type="Proteomes" id="UP001565471"/>
    </source>
</evidence>
<evidence type="ECO:0000313" key="1">
    <source>
        <dbReference type="EMBL" id="MEY9322835.1"/>
    </source>
</evidence>
<gene>
    <name evidence="1" type="ORF">ABIF29_009634</name>
</gene>
<reference evidence="1 2" key="1">
    <citation type="submission" date="2024-07" db="EMBL/GenBank/DDBJ databases">
        <title>Genomic Encyclopedia of Type Strains, Phase V (KMG-V): Genome sequencing to study the core and pangenomes of soil and plant-associated prokaryotes.</title>
        <authorList>
            <person name="Whitman W."/>
        </authorList>
    </citation>
    <scope>NUCLEOTIDE SEQUENCE [LARGE SCALE GENOMIC DNA]</scope>
    <source>
        <strain evidence="1 2">USDA 415</strain>
    </source>
</reference>
<organism evidence="1 2">
    <name type="scientific">Bradyrhizobium elkanii</name>
    <dbReference type="NCBI Taxonomy" id="29448"/>
    <lineage>
        <taxon>Bacteria</taxon>
        <taxon>Pseudomonadati</taxon>
        <taxon>Pseudomonadota</taxon>
        <taxon>Alphaproteobacteria</taxon>
        <taxon>Hyphomicrobiales</taxon>
        <taxon>Nitrobacteraceae</taxon>
        <taxon>Bradyrhizobium</taxon>
    </lineage>
</organism>
<comment type="caution">
    <text evidence="1">The sequence shown here is derived from an EMBL/GenBank/DDBJ whole genome shotgun (WGS) entry which is preliminary data.</text>
</comment>